<reference evidence="3 4" key="1">
    <citation type="submission" date="2014-03" db="EMBL/GenBank/DDBJ databases">
        <title>Complete genome sequence of the Radio-Resistant Rubrobacter radiotolerans RSPS-4.</title>
        <authorList>
            <person name="Egas C.C."/>
            <person name="Barroso C.C."/>
            <person name="Froufe H.J.C."/>
            <person name="Pacheco J.J."/>
            <person name="Albuquerque L.L."/>
            <person name="da Costa M.M.S."/>
        </authorList>
    </citation>
    <scope>NUCLEOTIDE SEQUENCE [LARGE SCALE GENOMIC DNA]</scope>
    <source>
        <strain evidence="3 4">RSPS-4</strain>
    </source>
</reference>
<feature type="region of interest" description="Disordered" evidence="1">
    <location>
        <begin position="1"/>
        <end position="25"/>
    </location>
</feature>
<feature type="transmembrane region" description="Helical" evidence="2">
    <location>
        <begin position="27"/>
        <end position="44"/>
    </location>
</feature>
<gene>
    <name evidence="3" type="ORF">RradSPS_0177</name>
</gene>
<evidence type="ECO:0000256" key="2">
    <source>
        <dbReference type="SAM" id="Phobius"/>
    </source>
</evidence>
<protein>
    <recommendedName>
        <fullName evidence="5">Hemolysin-type calcium-binding repeat (2 copies)</fullName>
    </recommendedName>
</protein>
<dbReference type="HOGENOM" id="CLU_1823898_0_0_11"/>
<organism evidence="3 4">
    <name type="scientific">Rubrobacter radiotolerans</name>
    <name type="common">Arthrobacter radiotolerans</name>
    <dbReference type="NCBI Taxonomy" id="42256"/>
    <lineage>
        <taxon>Bacteria</taxon>
        <taxon>Bacillati</taxon>
        <taxon>Actinomycetota</taxon>
        <taxon>Rubrobacteria</taxon>
        <taxon>Rubrobacterales</taxon>
        <taxon>Rubrobacteraceae</taxon>
        <taxon>Rubrobacter</taxon>
    </lineage>
</organism>
<dbReference type="Gene3D" id="2.150.10.10">
    <property type="entry name" value="Serralysin-like metalloprotease, C-terminal"/>
    <property type="match status" value="1"/>
</dbReference>
<keyword evidence="4" id="KW-1185">Reference proteome</keyword>
<proteinExistence type="predicted"/>
<keyword evidence="2" id="KW-0812">Transmembrane</keyword>
<name>A0A023X0C1_RUBRA</name>
<dbReference type="SUPFAM" id="SSF51120">
    <property type="entry name" value="beta-Roll"/>
    <property type="match status" value="1"/>
</dbReference>
<keyword evidence="2" id="KW-1133">Transmembrane helix</keyword>
<dbReference type="AlphaFoldDB" id="A0A023X0C1"/>
<evidence type="ECO:0000313" key="3">
    <source>
        <dbReference type="EMBL" id="AHY45460.1"/>
    </source>
</evidence>
<dbReference type="Proteomes" id="UP000025229">
    <property type="component" value="Chromosome"/>
</dbReference>
<evidence type="ECO:0000313" key="4">
    <source>
        <dbReference type="Proteomes" id="UP000025229"/>
    </source>
</evidence>
<sequence length="141" mass="14351">MDASRLDVPSQKIRPPRLRRPGDSRPGGGVILALAGLFLVYLSFVSPTPEGLSVPDLKVADLPVAAPTLGTPGADEFYGSAQDAGAETFVGGAGDDFFEVAGGGGDRVFCGSGRDLVHADESDLVAGSCETVYRTAAPGKG</sequence>
<evidence type="ECO:0000256" key="1">
    <source>
        <dbReference type="SAM" id="MobiDB-lite"/>
    </source>
</evidence>
<accession>A0A023X0C1</accession>
<dbReference type="EMBL" id="CP007514">
    <property type="protein sequence ID" value="AHY45460.1"/>
    <property type="molecule type" value="Genomic_DNA"/>
</dbReference>
<dbReference type="InterPro" id="IPR011049">
    <property type="entry name" value="Serralysin-like_metalloprot_C"/>
</dbReference>
<dbReference type="STRING" id="42256.RradSPS_0177"/>
<keyword evidence="2" id="KW-0472">Membrane</keyword>
<evidence type="ECO:0008006" key="5">
    <source>
        <dbReference type="Google" id="ProtNLM"/>
    </source>
</evidence>
<dbReference type="KEGG" id="rrd:RradSPS_0177"/>